<evidence type="ECO:0000259" key="2">
    <source>
        <dbReference type="Pfam" id="PF19623"/>
    </source>
</evidence>
<organism evidence="3 4">
    <name type="scientific">Clostridium boliviensis</name>
    <dbReference type="NCBI Taxonomy" id="318465"/>
    <lineage>
        <taxon>Bacteria</taxon>
        <taxon>Bacillati</taxon>
        <taxon>Bacillota</taxon>
        <taxon>Clostridia</taxon>
        <taxon>Eubacteriales</taxon>
        <taxon>Clostridiaceae</taxon>
        <taxon>Clostridium</taxon>
    </lineage>
</organism>
<evidence type="ECO:0000313" key="4">
    <source>
        <dbReference type="Proteomes" id="UP001276854"/>
    </source>
</evidence>
<name>A0ABU4GH90_9CLOT</name>
<dbReference type="EMBL" id="JAWONS010000102">
    <property type="protein sequence ID" value="MDW2796982.1"/>
    <property type="molecule type" value="Genomic_DNA"/>
</dbReference>
<feature type="region of interest" description="Disordered" evidence="1">
    <location>
        <begin position="153"/>
        <end position="216"/>
    </location>
</feature>
<evidence type="ECO:0000313" key="3">
    <source>
        <dbReference type="EMBL" id="MDW2796982.1"/>
    </source>
</evidence>
<accession>A0ABU4GH90</accession>
<protein>
    <submittedName>
        <fullName evidence="3">DUF6128 domain-containing protein</fullName>
    </submittedName>
</protein>
<feature type="compositionally biased region" description="Acidic residues" evidence="1">
    <location>
        <begin position="323"/>
        <end position="333"/>
    </location>
</feature>
<gene>
    <name evidence="3" type="ORF">RZO55_05240</name>
</gene>
<reference evidence="3 4" key="1">
    <citation type="submission" date="2023-10" db="EMBL/GenBank/DDBJ databases">
        <title>A novel Glycoside Hydrolase 43-Like Enzyme from Clostrdium boliviensis is an Endo-xylanase, and a Candidate for Xylooligosaccharides Production from Different Xylan Substrates.</title>
        <authorList>
            <person name="Alvarez M.T."/>
            <person name="Rocabado-Villegas L.R."/>
            <person name="Salas-Veizaga D.M."/>
            <person name="Linares-Pasten J.A."/>
            <person name="Gudmundsdottir E.E."/>
            <person name="Hreggvidsson G.O."/>
            <person name="Adlercreutz P."/>
            <person name="Nordberg Karlsson E."/>
        </authorList>
    </citation>
    <scope>NUCLEOTIDE SEQUENCE [LARGE SCALE GENOMIC DNA]</scope>
    <source>
        <strain evidence="3 4">E-1</strain>
    </source>
</reference>
<dbReference type="InterPro" id="IPR046131">
    <property type="entry name" value="DUF6128"/>
</dbReference>
<comment type="caution">
    <text evidence="3">The sequence shown here is derived from an EMBL/GenBank/DDBJ whole genome shotgun (WGS) entry which is preliminary data.</text>
</comment>
<proteinExistence type="predicted"/>
<feature type="compositionally biased region" description="Basic and acidic residues" evidence="1">
    <location>
        <begin position="200"/>
        <end position="210"/>
    </location>
</feature>
<feature type="region of interest" description="Disordered" evidence="1">
    <location>
        <begin position="234"/>
        <end position="384"/>
    </location>
</feature>
<feature type="compositionally biased region" description="Polar residues" evidence="1">
    <location>
        <begin position="179"/>
        <end position="189"/>
    </location>
</feature>
<feature type="compositionally biased region" description="Basic and acidic residues" evidence="1">
    <location>
        <begin position="153"/>
        <end position="166"/>
    </location>
</feature>
<evidence type="ECO:0000256" key="1">
    <source>
        <dbReference type="SAM" id="MobiDB-lite"/>
    </source>
</evidence>
<dbReference type="Pfam" id="PF19623">
    <property type="entry name" value="DUF6128"/>
    <property type="match status" value="1"/>
</dbReference>
<feature type="domain" description="DUF6128" evidence="2">
    <location>
        <begin position="463"/>
        <end position="541"/>
    </location>
</feature>
<dbReference type="RefSeq" id="WP_318063244.1">
    <property type="nucleotide sequence ID" value="NZ_JAWONS010000102.1"/>
</dbReference>
<feature type="compositionally biased region" description="Pro residues" evidence="1">
    <location>
        <begin position="296"/>
        <end position="315"/>
    </location>
</feature>
<sequence length="549" mass="60878">MSNYRRLISYIYAYEGGIKGKNIGFAKIETRGIQCKITVSVKRIYVGSNDIGVYLLAGEQEIYLGNIFIRGGSGEFRATVSVNDIEHSGINMDQCFGLTIHDVKNTWRSYTTIWEDAVAHAAEVDLEHTKSAVKDTSDISEEQIKKAVQEIEKEFPLNESDSKETESLNSQEEDVPSRTEGTVSAGSEPSQEEVGTDKVSGMDESQRPESEVPQGDESVIPEIQQAVPVTVTGPTAGWKQGNPPPITAPVSDWRQNTRPLMTGPIPGWWQEPRPTGPTPGEPAMNEPMPTGTMAPVPVPTGPTPPRTEPAGPMPTGPISAESVAEEQPEETEDGVQSQQEMVPLMPKPVMTESDDTGLKDPVQMSSSSAILAEDPEELSEPSAGTTRLYRADAVIKETKNQNQTDPKLGDPEVLEQLRQKENLADNLHSVIWDKLRKEHTRVLAFDYEDGCEILTIKPQDIGLLPRDTWVYGNNSFLLHGYYNYRYLILAKLFNPEGTPRYLLGIPGHYYSNERYMASMFGFPNFVLSKDQPMEDGRFGFWYTDIKIGG</sequence>
<keyword evidence="4" id="KW-1185">Reference proteome</keyword>
<dbReference type="Proteomes" id="UP001276854">
    <property type="component" value="Unassembled WGS sequence"/>
</dbReference>